<name>A0ABN4TI28_9BURK</name>
<protein>
    <submittedName>
        <fullName evidence="1">Uncharacterized protein</fullName>
    </submittedName>
</protein>
<dbReference type="Proteomes" id="UP000177515">
    <property type="component" value="Chromosome 1"/>
</dbReference>
<dbReference type="EMBL" id="CP017754">
    <property type="protein sequence ID" value="AOZ05949.1"/>
    <property type="molecule type" value="Genomic_DNA"/>
</dbReference>
<evidence type="ECO:0000313" key="1">
    <source>
        <dbReference type="EMBL" id="AOZ05949.1"/>
    </source>
</evidence>
<accession>A0ABN4TI28</accession>
<evidence type="ECO:0000313" key="2">
    <source>
        <dbReference type="Proteomes" id="UP000177515"/>
    </source>
</evidence>
<gene>
    <name evidence="1" type="ORF">BKK80_09005</name>
</gene>
<organism evidence="1 2">
    <name type="scientific">Cupriavidus malaysiensis</name>
    <dbReference type="NCBI Taxonomy" id="367825"/>
    <lineage>
        <taxon>Bacteria</taxon>
        <taxon>Pseudomonadati</taxon>
        <taxon>Pseudomonadota</taxon>
        <taxon>Betaproteobacteria</taxon>
        <taxon>Burkholderiales</taxon>
        <taxon>Burkholderiaceae</taxon>
        <taxon>Cupriavidus</taxon>
    </lineage>
</organism>
<sequence length="140" mass="15702">MGRLQPFDKDPSMHAHIPVGIYLNAAELSALAGEGADLFHFYTFGIRAFMDLETGRVGGTGSTFSYQTMKFQTMRPARPGVGGVAHDVQKMRRMLARLVELGLLERLADTSHRLELHCIKADRVLIDQEPMEEEEPCRDL</sequence>
<reference evidence="1 2" key="1">
    <citation type="submission" date="2016-10" db="EMBL/GenBank/DDBJ databases">
        <title>Complete genome sequences of three Cupriavidus strains isolated from various Malaysian environments.</title>
        <authorList>
            <person name="Abdullah A.A.-A."/>
            <person name="Shafie N.A.H."/>
            <person name="Lau N.S."/>
        </authorList>
    </citation>
    <scope>NUCLEOTIDE SEQUENCE [LARGE SCALE GENOMIC DNA]</scope>
    <source>
        <strain evidence="1 2">USMAA1020</strain>
    </source>
</reference>
<proteinExistence type="predicted"/>
<keyword evidence="2" id="KW-1185">Reference proteome</keyword>